<keyword evidence="6 7" id="KW-0472">Membrane</keyword>
<dbReference type="Pfam" id="PF00528">
    <property type="entry name" value="BPD_transp_1"/>
    <property type="match status" value="1"/>
</dbReference>
<dbReference type="InterPro" id="IPR051393">
    <property type="entry name" value="ABC_transporter_permease"/>
</dbReference>
<reference evidence="9 10" key="1">
    <citation type="submission" date="2019-04" db="EMBL/GenBank/DDBJ databases">
        <title>Cohnella sp. nov. isolated from preserved vegetables.</title>
        <authorList>
            <person name="Lin S.-Y."/>
            <person name="Hung M.-H."/>
            <person name="Young C.-C."/>
        </authorList>
    </citation>
    <scope>NUCLEOTIDE SEQUENCE [LARGE SCALE GENOMIC DNA]</scope>
    <source>
        <strain evidence="9 10">CC-MHH1044</strain>
    </source>
</reference>
<dbReference type="PANTHER" id="PTHR30193">
    <property type="entry name" value="ABC TRANSPORTER PERMEASE PROTEIN"/>
    <property type="match status" value="1"/>
</dbReference>
<proteinExistence type="inferred from homology"/>
<feature type="transmembrane region" description="Helical" evidence="7">
    <location>
        <begin position="113"/>
        <end position="133"/>
    </location>
</feature>
<evidence type="ECO:0000259" key="8">
    <source>
        <dbReference type="PROSITE" id="PS50928"/>
    </source>
</evidence>
<evidence type="ECO:0000256" key="1">
    <source>
        <dbReference type="ARBA" id="ARBA00004651"/>
    </source>
</evidence>
<feature type="transmembrane region" description="Helical" evidence="7">
    <location>
        <begin position="206"/>
        <end position="227"/>
    </location>
</feature>
<feature type="domain" description="ABC transmembrane type-1" evidence="8">
    <location>
        <begin position="76"/>
        <end position="288"/>
    </location>
</feature>
<evidence type="ECO:0000256" key="3">
    <source>
        <dbReference type="ARBA" id="ARBA00022475"/>
    </source>
</evidence>
<evidence type="ECO:0000256" key="2">
    <source>
        <dbReference type="ARBA" id="ARBA00022448"/>
    </source>
</evidence>
<keyword evidence="10" id="KW-1185">Reference proteome</keyword>
<dbReference type="SUPFAM" id="SSF161098">
    <property type="entry name" value="MetI-like"/>
    <property type="match status" value="1"/>
</dbReference>
<dbReference type="PROSITE" id="PS50928">
    <property type="entry name" value="ABC_TM1"/>
    <property type="match status" value="1"/>
</dbReference>
<dbReference type="AlphaFoldDB" id="A0A4S4CAB8"/>
<organism evidence="9 10">
    <name type="scientific">Cohnella fermenti</name>
    <dbReference type="NCBI Taxonomy" id="2565925"/>
    <lineage>
        <taxon>Bacteria</taxon>
        <taxon>Bacillati</taxon>
        <taxon>Bacillota</taxon>
        <taxon>Bacilli</taxon>
        <taxon>Bacillales</taxon>
        <taxon>Paenibacillaceae</taxon>
        <taxon>Cohnella</taxon>
    </lineage>
</organism>
<dbReference type="Gene3D" id="1.10.3720.10">
    <property type="entry name" value="MetI-like"/>
    <property type="match status" value="1"/>
</dbReference>
<feature type="transmembrane region" description="Helical" evidence="7">
    <location>
        <begin position="267"/>
        <end position="287"/>
    </location>
</feature>
<comment type="caution">
    <text evidence="9">The sequence shown here is derived from an EMBL/GenBank/DDBJ whole genome shotgun (WGS) entry which is preliminary data.</text>
</comment>
<comment type="subcellular location">
    <subcellularLocation>
        <location evidence="1 7">Cell membrane</location>
        <topology evidence="1 7">Multi-pass membrane protein</topology>
    </subcellularLocation>
</comment>
<evidence type="ECO:0000313" key="10">
    <source>
        <dbReference type="Proteomes" id="UP000310636"/>
    </source>
</evidence>
<dbReference type="GO" id="GO:0005886">
    <property type="term" value="C:plasma membrane"/>
    <property type="evidence" value="ECO:0007669"/>
    <property type="project" value="UniProtKB-SubCell"/>
</dbReference>
<dbReference type="OrthoDB" id="9786413at2"/>
<keyword evidence="5 7" id="KW-1133">Transmembrane helix</keyword>
<keyword evidence="3" id="KW-1003">Cell membrane</keyword>
<evidence type="ECO:0000313" key="9">
    <source>
        <dbReference type="EMBL" id="THF82780.1"/>
    </source>
</evidence>
<evidence type="ECO:0000256" key="7">
    <source>
        <dbReference type="RuleBase" id="RU363032"/>
    </source>
</evidence>
<sequence length="299" mass="33413">MRHGSVSKTSTKRVLTLLLFASPALLFYLIFTIAPAFGGAWYSLTDWNGLNPSYRLVGFANYKEALADDPAFVRSILFTMKYVLFMVVLQNAIALLLAALIETRRRSRTWFRTIFFTPNMLSLIIGGYMWVFVFTKVLPELAERTGAAWLDRSWIGDPAWSFYAILILSLWGGVGYLMVIYIAALQGVQPALKEAAAIDGANGLRIFRYVTLPLIYPALTIGVFLTLSSSFKVYDAVYALTGGGPGRATQVISLNIVEEAFSFSNRYGYASAKAMILFLIVLVITLLQLRFMKRREVEA</sequence>
<dbReference type="GO" id="GO:0055085">
    <property type="term" value="P:transmembrane transport"/>
    <property type="evidence" value="ECO:0007669"/>
    <property type="project" value="InterPro"/>
</dbReference>
<dbReference type="PANTHER" id="PTHR30193:SF41">
    <property type="entry name" value="DIACETYLCHITOBIOSE UPTAKE SYSTEM PERMEASE PROTEIN NGCF"/>
    <property type="match status" value="1"/>
</dbReference>
<comment type="similarity">
    <text evidence="7">Belongs to the binding-protein-dependent transport system permease family.</text>
</comment>
<dbReference type="InterPro" id="IPR035906">
    <property type="entry name" value="MetI-like_sf"/>
</dbReference>
<gene>
    <name evidence="9" type="ORF">E6C55_06640</name>
</gene>
<feature type="transmembrane region" description="Helical" evidence="7">
    <location>
        <begin position="160"/>
        <end position="185"/>
    </location>
</feature>
<evidence type="ECO:0000256" key="5">
    <source>
        <dbReference type="ARBA" id="ARBA00022989"/>
    </source>
</evidence>
<keyword evidence="4 7" id="KW-0812">Transmembrane</keyword>
<accession>A0A4S4CAB8</accession>
<feature type="transmembrane region" description="Helical" evidence="7">
    <location>
        <begin position="82"/>
        <end position="101"/>
    </location>
</feature>
<protein>
    <submittedName>
        <fullName evidence="9">Sugar ABC transporter permease</fullName>
    </submittedName>
</protein>
<evidence type="ECO:0000256" key="4">
    <source>
        <dbReference type="ARBA" id="ARBA00022692"/>
    </source>
</evidence>
<dbReference type="EMBL" id="SSOB01000006">
    <property type="protein sequence ID" value="THF82780.1"/>
    <property type="molecule type" value="Genomic_DNA"/>
</dbReference>
<evidence type="ECO:0000256" key="6">
    <source>
        <dbReference type="ARBA" id="ARBA00023136"/>
    </source>
</evidence>
<dbReference type="Proteomes" id="UP000310636">
    <property type="component" value="Unassembled WGS sequence"/>
</dbReference>
<keyword evidence="2 7" id="KW-0813">Transport</keyword>
<dbReference type="CDD" id="cd06261">
    <property type="entry name" value="TM_PBP2"/>
    <property type="match status" value="1"/>
</dbReference>
<dbReference type="InterPro" id="IPR000515">
    <property type="entry name" value="MetI-like"/>
</dbReference>
<name>A0A4S4CAB8_9BACL</name>
<dbReference type="RefSeq" id="WP_136369040.1">
    <property type="nucleotide sequence ID" value="NZ_SSOB01000006.1"/>
</dbReference>